<organism evidence="1 2">
    <name type="scientific">Sphingomonas jinjuensis</name>
    <dbReference type="NCBI Taxonomy" id="535907"/>
    <lineage>
        <taxon>Bacteria</taxon>
        <taxon>Pseudomonadati</taxon>
        <taxon>Pseudomonadota</taxon>
        <taxon>Alphaproteobacteria</taxon>
        <taxon>Sphingomonadales</taxon>
        <taxon>Sphingomonadaceae</taxon>
        <taxon>Sphingomonas</taxon>
    </lineage>
</organism>
<dbReference type="EMBL" id="JACIEV010000003">
    <property type="protein sequence ID" value="MBB4153557.1"/>
    <property type="molecule type" value="Genomic_DNA"/>
</dbReference>
<sequence>MTIAFHGDPALQSQLVSRLGQHRADGTLIIGDTRWDGARGSPLGVLTHDTSIVSLATLTGYPLALAGLLDPLAAIIRGPEAAGRFARQWLSTAIAGADLAPVPALIVLDLLDHLPHDIIDCAVVTQVGRLHRATIAGESLPRAAWNACRQAIIEQDDVEGDEARSAVLDLVEAAAWPTRGSRSVLATMIMAWCRLAEYEGRSEWSAADEDRAQAMLRSLWDENRGRREAGDVICYPALFAERDPSLASRFEANLSDANRRYLARVDMAATLVIDRIASVRRA</sequence>
<keyword evidence="2" id="KW-1185">Reference proteome</keyword>
<protein>
    <submittedName>
        <fullName evidence="1">Uncharacterized protein</fullName>
    </submittedName>
</protein>
<dbReference type="RefSeq" id="WP_183983218.1">
    <property type="nucleotide sequence ID" value="NZ_JACIEV010000003.1"/>
</dbReference>
<dbReference type="AlphaFoldDB" id="A0A840FDC0"/>
<dbReference type="Proteomes" id="UP000529795">
    <property type="component" value="Unassembled WGS sequence"/>
</dbReference>
<accession>A0A840FDC0</accession>
<proteinExistence type="predicted"/>
<evidence type="ECO:0000313" key="1">
    <source>
        <dbReference type="EMBL" id="MBB4153557.1"/>
    </source>
</evidence>
<evidence type="ECO:0000313" key="2">
    <source>
        <dbReference type="Proteomes" id="UP000529795"/>
    </source>
</evidence>
<comment type="caution">
    <text evidence="1">The sequence shown here is derived from an EMBL/GenBank/DDBJ whole genome shotgun (WGS) entry which is preliminary data.</text>
</comment>
<name>A0A840FDC0_9SPHN</name>
<reference evidence="1 2" key="1">
    <citation type="submission" date="2020-08" db="EMBL/GenBank/DDBJ databases">
        <title>Genomic Encyclopedia of Type Strains, Phase IV (KMG-IV): sequencing the most valuable type-strain genomes for metagenomic binning, comparative biology and taxonomic classification.</title>
        <authorList>
            <person name="Goeker M."/>
        </authorList>
    </citation>
    <scope>NUCLEOTIDE SEQUENCE [LARGE SCALE GENOMIC DNA]</scope>
    <source>
        <strain evidence="1 2">YC6723</strain>
    </source>
</reference>
<gene>
    <name evidence="1" type="ORF">GGQ80_001459</name>
</gene>